<comment type="caution">
    <text evidence="1">The sequence shown here is derived from an EMBL/GenBank/DDBJ whole genome shotgun (WGS) entry which is preliminary data.</text>
</comment>
<dbReference type="Proteomes" id="UP001628124">
    <property type="component" value="Unassembled WGS sequence"/>
</dbReference>
<evidence type="ECO:0000313" key="1">
    <source>
        <dbReference type="EMBL" id="GAA5251797.1"/>
    </source>
</evidence>
<evidence type="ECO:0000313" key="2">
    <source>
        <dbReference type="Proteomes" id="UP001628124"/>
    </source>
</evidence>
<organism evidence="1 2">
    <name type="scientific">Candidatus Rickettsia kedanie</name>
    <dbReference type="NCBI Taxonomy" id="3115352"/>
    <lineage>
        <taxon>Bacteria</taxon>
        <taxon>Pseudomonadati</taxon>
        <taxon>Pseudomonadota</taxon>
        <taxon>Alphaproteobacteria</taxon>
        <taxon>Rickettsiales</taxon>
        <taxon>Rickettsiaceae</taxon>
        <taxon>Rickettsieae</taxon>
        <taxon>Rickettsia</taxon>
        <taxon>spotted fever group</taxon>
    </lineage>
</organism>
<sequence length="51" mass="5585">MAAATAIGKPLIDIISEDCSTIIQFFKDSNKLLTGVYNLFGNNMKILHIIS</sequence>
<name>A0ABP9TU82_9RICK</name>
<proteinExistence type="predicted"/>
<reference evidence="1 2" key="1">
    <citation type="journal article" date="2024" name="Microbiol. Immunol.">
        <title>Discovery of a novel spotted fever group Rickettsia, 'Candidatus Rickettsia kedanie,' in unfed larval chigger mites, Leptotrombidium scutellare.</title>
        <authorList>
            <person name="Ogawa M."/>
            <person name="Matsutani M."/>
            <person name="Katayama T."/>
            <person name="Takada N."/>
            <person name="Noda S."/>
            <person name="Takahashi M."/>
            <person name="Kageyama D."/>
            <person name="Hanaoka N."/>
            <person name="Ebihara H."/>
        </authorList>
    </citation>
    <scope>NUCLEOTIDE SEQUENCE [LARGE SCALE GENOMIC DNA]</scope>
    <source>
        <strain evidence="1 2">KNCP2-13</strain>
    </source>
</reference>
<accession>A0ABP9TU82</accession>
<protein>
    <submittedName>
        <fullName evidence="1">Uncharacterized protein</fullName>
    </submittedName>
</protein>
<dbReference type="RefSeq" id="WP_412707509.1">
    <property type="nucleotide sequence ID" value="NZ_BAABMM010000005.1"/>
</dbReference>
<keyword evidence="2" id="KW-1185">Reference proteome</keyword>
<dbReference type="EMBL" id="BAABMM010000005">
    <property type="protein sequence ID" value="GAA5251797.1"/>
    <property type="molecule type" value="Genomic_DNA"/>
</dbReference>
<gene>
    <name evidence="1" type="ORF">KNCP2_00850</name>
</gene>